<proteinExistence type="predicted"/>
<feature type="region of interest" description="Disordered" evidence="1">
    <location>
        <begin position="127"/>
        <end position="168"/>
    </location>
</feature>
<sequence length="168" mass="17944">MENNSNITSAPAPLTADQQRDALCDVVASLVRAQVSPHNVTYFWGMVSTSLLSDYGITMGASAAQHAYNRHRDWAIANRNGVDERAYITSVLAARAHERETAVYPPSMPIPLPSPPAAPSRLASMALAAGEAQGEQGRQMQVTLGRSRPVEANQSTTTASSSSTNTFE</sequence>
<reference evidence="2 3" key="1">
    <citation type="journal article" date="2023" name="G3 (Bethesda)">
        <title>A chromosome-level genome assembly of Zasmidium syzygii isolated from banana leaves.</title>
        <authorList>
            <person name="van Westerhoven A.C."/>
            <person name="Mehrabi R."/>
            <person name="Talebi R."/>
            <person name="Steentjes M.B.F."/>
            <person name="Corcolon B."/>
            <person name="Chong P.A."/>
            <person name="Kema G.H.J."/>
            <person name="Seidl M.F."/>
        </authorList>
    </citation>
    <scope>NUCLEOTIDE SEQUENCE [LARGE SCALE GENOMIC DNA]</scope>
    <source>
        <strain evidence="2 3">P124</strain>
    </source>
</reference>
<feature type="compositionally biased region" description="Low complexity" evidence="1">
    <location>
        <begin position="127"/>
        <end position="137"/>
    </location>
</feature>
<organism evidence="2 3">
    <name type="scientific">Zasmidium cellare</name>
    <name type="common">Wine cellar mold</name>
    <name type="synonym">Racodium cellare</name>
    <dbReference type="NCBI Taxonomy" id="395010"/>
    <lineage>
        <taxon>Eukaryota</taxon>
        <taxon>Fungi</taxon>
        <taxon>Dikarya</taxon>
        <taxon>Ascomycota</taxon>
        <taxon>Pezizomycotina</taxon>
        <taxon>Dothideomycetes</taxon>
        <taxon>Dothideomycetidae</taxon>
        <taxon>Mycosphaerellales</taxon>
        <taxon>Mycosphaerellaceae</taxon>
        <taxon>Zasmidium</taxon>
    </lineage>
</organism>
<evidence type="ECO:0000313" key="3">
    <source>
        <dbReference type="Proteomes" id="UP001305779"/>
    </source>
</evidence>
<name>A0ABR0EK16_ZASCE</name>
<protein>
    <submittedName>
        <fullName evidence="2">Uncharacterized protein</fullName>
    </submittedName>
</protein>
<gene>
    <name evidence="2" type="ORF">PRZ48_007713</name>
</gene>
<evidence type="ECO:0000256" key="1">
    <source>
        <dbReference type="SAM" id="MobiDB-lite"/>
    </source>
</evidence>
<comment type="caution">
    <text evidence="2">The sequence shown here is derived from an EMBL/GenBank/DDBJ whole genome shotgun (WGS) entry which is preliminary data.</text>
</comment>
<dbReference type="EMBL" id="JAXOVC010000005">
    <property type="protein sequence ID" value="KAK4501904.1"/>
    <property type="molecule type" value="Genomic_DNA"/>
</dbReference>
<accession>A0ABR0EK16</accession>
<feature type="compositionally biased region" description="Low complexity" evidence="1">
    <location>
        <begin position="155"/>
        <end position="168"/>
    </location>
</feature>
<keyword evidence="3" id="KW-1185">Reference proteome</keyword>
<evidence type="ECO:0000313" key="2">
    <source>
        <dbReference type="EMBL" id="KAK4501904.1"/>
    </source>
</evidence>
<dbReference type="Proteomes" id="UP001305779">
    <property type="component" value="Unassembled WGS sequence"/>
</dbReference>